<dbReference type="EMBL" id="WWBZ02000062">
    <property type="protein sequence ID" value="KAF4303549.1"/>
    <property type="molecule type" value="Genomic_DNA"/>
</dbReference>
<accession>A0A8H4MY94</accession>
<keyword evidence="3" id="KW-1185">Reference proteome</keyword>
<dbReference type="AlphaFoldDB" id="A0A8H4MY94"/>
<proteinExistence type="predicted"/>
<sequence>MPSFPDLPLRKPESKVQDGYIRLKDVYIPTRDGSVLCANVYLPTVDDQSTKFPCLLSLGPYGKDVHFSDFGKPKTDMYTNMAKAIPLGPDACFETPDPIVWCKEYKYALVRVDTRGSGGSPGKLDPFGLGRSTEIGRDAEGEDAYDIVEWAGT</sequence>
<dbReference type="OrthoDB" id="2578740at2759"/>
<dbReference type="GO" id="GO:0016787">
    <property type="term" value="F:hydrolase activity"/>
    <property type="evidence" value="ECO:0007669"/>
    <property type="project" value="InterPro"/>
</dbReference>
<comment type="caution">
    <text evidence="2">The sequence shown here is derived from an EMBL/GenBank/DDBJ whole genome shotgun (WGS) entry which is preliminary data.</text>
</comment>
<protein>
    <submittedName>
        <fullName evidence="2">Peptidase S9/S15</fullName>
    </submittedName>
</protein>
<feature type="domain" description="Xaa-Pro dipeptidyl-peptidase-like" evidence="1">
    <location>
        <begin position="32"/>
        <end position="151"/>
    </location>
</feature>
<evidence type="ECO:0000313" key="3">
    <source>
        <dbReference type="Proteomes" id="UP000572817"/>
    </source>
</evidence>
<evidence type="ECO:0000259" key="1">
    <source>
        <dbReference type="Pfam" id="PF02129"/>
    </source>
</evidence>
<name>A0A8H4MY94_9PEZI</name>
<dbReference type="Pfam" id="PF02129">
    <property type="entry name" value="Peptidase_S15"/>
    <property type="match status" value="1"/>
</dbReference>
<dbReference type="Proteomes" id="UP000572817">
    <property type="component" value="Unassembled WGS sequence"/>
</dbReference>
<dbReference type="Gene3D" id="3.40.50.1820">
    <property type="entry name" value="alpha/beta hydrolase"/>
    <property type="match status" value="1"/>
</dbReference>
<organism evidence="2 3">
    <name type="scientific">Botryosphaeria dothidea</name>
    <dbReference type="NCBI Taxonomy" id="55169"/>
    <lineage>
        <taxon>Eukaryota</taxon>
        <taxon>Fungi</taxon>
        <taxon>Dikarya</taxon>
        <taxon>Ascomycota</taxon>
        <taxon>Pezizomycotina</taxon>
        <taxon>Dothideomycetes</taxon>
        <taxon>Dothideomycetes incertae sedis</taxon>
        <taxon>Botryosphaeriales</taxon>
        <taxon>Botryosphaeriaceae</taxon>
        <taxon>Botryosphaeria</taxon>
    </lineage>
</organism>
<dbReference type="SUPFAM" id="SSF53474">
    <property type="entry name" value="alpha/beta-Hydrolases"/>
    <property type="match status" value="1"/>
</dbReference>
<evidence type="ECO:0000313" key="2">
    <source>
        <dbReference type="EMBL" id="KAF4303549.1"/>
    </source>
</evidence>
<dbReference type="InterPro" id="IPR029058">
    <property type="entry name" value="AB_hydrolase_fold"/>
</dbReference>
<gene>
    <name evidence="2" type="ORF">GTA08_BOTSDO09505</name>
</gene>
<dbReference type="InterPro" id="IPR000383">
    <property type="entry name" value="Xaa-Pro-like_dom"/>
</dbReference>
<reference evidence="2" key="1">
    <citation type="submission" date="2020-04" db="EMBL/GenBank/DDBJ databases">
        <title>Genome Assembly and Annotation of Botryosphaeria dothidea sdau 11-99, a Latent Pathogen of Apple Fruit Ring Rot in China.</title>
        <authorList>
            <person name="Yu C."/>
            <person name="Diao Y."/>
            <person name="Lu Q."/>
            <person name="Zhao J."/>
            <person name="Cui S."/>
            <person name="Peng C."/>
            <person name="He B."/>
            <person name="Liu H."/>
        </authorList>
    </citation>
    <scope>NUCLEOTIDE SEQUENCE [LARGE SCALE GENOMIC DNA]</scope>
    <source>
        <strain evidence="2">Sdau11-99</strain>
    </source>
</reference>